<name>R0L4F6_ANAPL</name>
<proteinExistence type="predicted"/>
<evidence type="ECO:0000313" key="2">
    <source>
        <dbReference type="Proteomes" id="UP000296049"/>
    </source>
</evidence>
<dbReference type="AlphaFoldDB" id="R0L4F6"/>
<accession>R0L4F6</accession>
<sequence>MNAAPLTELKKSGSDCLPVQYHKENPVLKQNIFSPLGGAENQKLDSFIQQKERDCSLRSVALSHLYLFSAEFTVKPYLNVGLSSSLHTSDFTHAKMKSCISAWPVQDCEHSALKQRQKLSLAAGMALGEGAVLEDQTLPEVSGC</sequence>
<gene>
    <name evidence="1" type="ORF">Anapl_00787</name>
</gene>
<keyword evidence="2" id="KW-1185">Reference proteome</keyword>
<reference evidence="2" key="1">
    <citation type="journal article" date="2013" name="Nat. Genet.">
        <title>The duck genome and transcriptome provide insight into an avian influenza virus reservoir species.</title>
        <authorList>
            <person name="Huang Y."/>
            <person name="Li Y."/>
            <person name="Burt D.W."/>
            <person name="Chen H."/>
            <person name="Zhang Y."/>
            <person name="Qian W."/>
            <person name="Kim H."/>
            <person name="Gan S."/>
            <person name="Zhao Y."/>
            <person name="Li J."/>
            <person name="Yi K."/>
            <person name="Feng H."/>
            <person name="Zhu P."/>
            <person name="Li B."/>
            <person name="Liu Q."/>
            <person name="Fairley S."/>
            <person name="Magor K.E."/>
            <person name="Du Z."/>
            <person name="Hu X."/>
            <person name="Goodman L."/>
            <person name="Tafer H."/>
            <person name="Vignal A."/>
            <person name="Lee T."/>
            <person name="Kim K.W."/>
            <person name="Sheng Z."/>
            <person name="An Y."/>
            <person name="Searle S."/>
            <person name="Herrero J."/>
            <person name="Groenen M.A."/>
            <person name="Crooijmans R.P."/>
            <person name="Faraut T."/>
            <person name="Cai Q."/>
            <person name="Webster R.G."/>
            <person name="Aldridge J.R."/>
            <person name="Warren W.C."/>
            <person name="Bartschat S."/>
            <person name="Kehr S."/>
            <person name="Marz M."/>
            <person name="Stadler P.F."/>
            <person name="Smith J."/>
            <person name="Kraus R.H."/>
            <person name="Zhao Y."/>
            <person name="Ren L."/>
            <person name="Fei J."/>
            <person name="Morisson M."/>
            <person name="Kaiser P."/>
            <person name="Griffin D.K."/>
            <person name="Rao M."/>
            <person name="Pitel F."/>
            <person name="Wang J."/>
            <person name="Li N."/>
        </authorList>
    </citation>
    <scope>NUCLEOTIDE SEQUENCE [LARGE SCALE GENOMIC DNA]</scope>
</reference>
<dbReference type="Proteomes" id="UP000296049">
    <property type="component" value="Unassembled WGS sequence"/>
</dbReference>
<organism evidence="1 2">
    <name type="scientific">Anas platyrhynchos</name>
    <name type="common">Mallard</name>
    <name type="synonym">Anas boschas</name>
    <dbReference type="NCBI Taxonomy" id="8839"/>
    <lineage>
        <taxon>Eukaryota</taxon>
        <taxon>Metazoa</taxon>
        <taxon>Chordata</taxon>
        <taxon>Craniata</taxon>
        <taxon>Vertebrata</taxon>
        <taxon>Euteleostomi</taxon>
        <taxon>Archelosauria</taxon>
        <taxon>Archosauria</taxon>
        <taxon>Dinosauria</taxon>
        <taxon>Saurischia</taxon>
        <taxon>Theropoda</taxon>
        <taxon>Coelurosauria</taxon>
        <taxon>Aves</taxon>
        <taxon>Neognathae</taxon>
        <taxon>Galloanserae</taxon>
        <taxon>Anseriformes</taxon>
        <taxon>Anatidae</taxon>
        <taxon>Anatinae</taxon>
        <taxon>Anas</taxon>
    </lineage>
</organism>
<protein>
    <submittedName>
        <fullName evidence="1">Uncharacterized protein</fullName>
    </submittedName>
</protein>
<evidence type="ECO:0000313" key="1">
    <source>
        <dbReference type="EMBL" id="EOB00469.1"/>
    </source>
</evidence>
<dbReference type="EMBL" id="KB743197">
    <property type="protein sequence ID" value="EOB00469.1"/>
    <property type="molecule type" value="Genomic_DNA"/>
</dbReference>